<dbReference type="AlphaFoldDB" id="A0A3L6ZVE6"/>
<proteinExistence type="predicted"/>
<dbReference type="Pfam" id="PF14316">
    <property type="entry name" value="DUF4381"/>
    <property type="match status" value="1"/>
</dbReference>
<sequence>MTDTPISSPFGQPTAPVFDRDAPFDPMAALRDIHLPDPVGWWPLAPGWWVLAGLVLLLAAVAGVLEWRRRQTLAYQAARALDAIARDHARFQDSRAVAAEATLLMRRVLVTRAGKPQAAALTGADWQRVLGDGKSGLPEEVRAFVAQAPYLPPGLPDADRIDRAVVVKSVHRWLRSNA</sequence>
<dbReference type="EMBL" id="RCTF01000029">
    <property type="protein sequence ID" value="RLP71857.1"/>
    <property type="molecule type" value="Genomic_DNA"/>
</dbReference>
<keyword evidence="3" id="KW-1185">Reference proteome</keyword>
<protein>
    <submittedName>
        <fullName evidence="2">DUF4381 domain-containing protein</fullName>
    </submittedName>
</protein>
<evidence type="ECO:0000313" key="2">
    <source>
        <dbReference type="EMBL" id="RLP71857.1"/>
    </source>
</evidence>
<gene>
    <name evidence="2" type="ORF">D9R14_22060</name>
</gene>
<comment type="caution">
    <text evidence="2">The sequence shown here is derived from an EMBL/GenBank/DDBJ whole genome shotgun (WGS) entry which is preliminary data.</text>
</comment>
<feature type="transmembrane region" description="Helical" evidence="1">
    <location>
        <begin position="47"/>
        <end position="65"/>
    </location>
</feature>
<dbReference type="InterPro" id="IPR025489">
    <property type="entry name" value="DUF4381"/>
</dbReference>
<evidence type="ECO:0000256" key="1">
    <source>
        <dbReference type="SAM" id="Phobius"/>
    </source>
</evidence>
<keyword evidence="1" id="KW-0812">Transmembrane</keyword>
<dbReference type="RefSeq" id="WP_121625708.1">
    <property type="nucleotide sequence ID" value="NZ_JACIIW010000001.1"/>
</dbReference>
<dbReference type="Proteomes" id="UP000269692">
    <property type="component" value="Unassembled WGS sequence"/>
</dbReference>
<reference evidence="2 3" key="1">
    <citation type="submission" date="2018-10" db="EMBL/GenBank/DDBJ databases">
        <title>Xanthobacter tagetidis genome sequencing and assembly.</title>
        <authorList>
            <person name="Maclea K.S."/>
            <person name="Goen A.E."/>
            <person name="Fatima S.A."/>
        </authorList>
    </citation>
    <scope>NUCLEOTIDE SEQUENCE [LARGE SCALE GENOMIC DNA]</scope>
    <source>
        <strain evidence="2 3">ATCC 700314</strain>
    </source>
</reference>
<accession>A0A3L6ZVE6</accession>
<evidence type="ECO:0000313" key="3">
    <source>
        <dbReference type="Proteomes" id="UP000269692"/>
    </source>
</evidence>
<name>A0A3L6ZVE6_9HYPH</name>
<keyword evidence="1" id="KW-1133">Transmembrane helix</keyword>
<dbReference type="OrthoDB" id="283083at2"/>
<keyword evidence="1" id="KW-0472">Membrane</keyword>
<organism evidence="2 3">
    <name type="scientific">Xanthobacter tagetidis</name>
    <dbReference type="NCBI Taxonomy" id="60216"/>
    <lineage>
        <taxon>Bacteria</taxon>
        <taxon>Pseudomonadati</taxon>
        <taxon>Pseudomonadota</taxon>
        <taxon>Alphaproteobacteria</taxon>
        <taxon>Hyphomicrobiales</taxon>
        <taxon>Xanthobacteraceae</taxon>
        <taxon>Xanthobacter</taxon>
    </lineage>
</organism>